<evidence type="ECO:0000256" key="1">
    <source>
        <dbReference type="ARBA" id="ARBA00004167"/>
    </source>
</evidence>
<protein>
    <submittedName>
        <fullName evidence="5">Prohibitin family protein</fullName>
    </submittedName>
</protein>
<dbReference type="InterPro" id="IPR036013">
    <property type="entry name" value="Band_7/SPFH_dom_sf"/>
</dbReference>
<dbReference type="Pfam" id="PF01145">
    <property type="entry name" value="Band_7"/>
    <property type="match status" value="1"/>
</dbReference>
<name>A0ABT3CPN1_9BACT</name>
<organism evidence="5 6">
    <name type="scientific">Reichenbachiella ulvae</name>
    <dbReference type="NCBI Taxonomy" id="2980104"/>
    <lineage>
        <taxon>Bacteria</taxon>
        <taxon>Pseudomonadati</taxon>
        <taxon>Bacteroidota</taxon>
        <taxon>Cytophagia</taxon>
        <taxon>Cytophagales</taxon>
        <taxon>Reichenbachiellaceae</taxon>
        <taxon>Reichenbachiella</taxon>
    </lineage>
</organism>
<keyword evidence="2 3" id="KW-0472">Membrane</keyword>
<dbReference type="PANTHER" id="PTHR23222">
    <property type="entry name" value="PROHIBITIN"/>
    <property type="match status" value="1"/>
</dbReference>
<proteinExistence type="predicted"/>
<dbReference type="RefSeq" id="WP_264136475.1">
    <property type="nucleotide sequence ID" value="NZ_JAOYOD010000001.1"/>
</dbReference>
<dbReference type="Gene3D" id="3.30.479.30">
    <property type="entry name" value="Band 7 domain"/>
    <property type="match status" value="1"/>
</dbReference>
<comment type="subcellular location">
    <subcellularLocation>
        <location evidence="1">Membrane</location>
        <topology evidence="1">Single-pass membrane protein</topology>
    </subcellularLocation>
</comment>
<dbReference type="Proteomes" id="UP001300692">
    <property type="component" value="Unassembled WGS sequence"/>
</dbReference>
<gene>
    <name evidence="5" type="ORF">N7U62_03410</name>
</gene>
<evidence type="ECO:0000313" key="6">
    <source>
        <dbReference type="Proteomes" id="UP001300692"/>
    </source>
</evidence>
<dbReference type="InterPro" id="IPR000163">
    <property type="entry name" value="Prohibitin"/>
</dbReference>
<evidence type="ECO:0000256" key="2">
    <source>
        <dbReference type="ARBA" id="ARBA00023136"/>
    </source>
</evidence>
<accession>A0ABT3CPN1</accession>
<dbReference type="CDD" id="cd03401">
    <property type="entry name" value="SPFH_prohibitin"/>
    <property type="match status" value="1"/>
</dbReference>
<reference evidence="5 6" key="1">
    <citation type="submission" date="2022-10" db="EMBL/GenBank/DDBJ databases">
        <title>Comparative genomics and taxonomic characterization of three novel marine species of genus Reichenbachiella exhibiting antioxidant and polysaccharide degradation activities.</title>
        <authorList>
            <person name="Muhammad N."/>
            <person name="Lee Y.-J."/>
            <person name="Ko J."/>
            <person name="Kim S.-G."/>
        </authorList>
    </citation>
    <scope>NUCLEOTIDE SEQUENCE [LARGE SCALE GENOMIC DNA]</scope>
    <source>
        <strain evidence="5 6">ABR2-5</strain>
    </source>
</reference>
<dbReference type="PANTHER" id="PTHR23222:SF1">
    <property type="entry name" value="PROHIBITIN-2"/>
    <property type="match status" value="1"/>
</dbReference>
<dbReference type="SUPFAM" id="SSF117892">
    <property type="entry name" value="Band 7/SPFH domain"/>
    <property type="match status" value="1"/>
</dbReference>
<keyword evidence="3" id="KW-1133">Transmembrane helix</keyword>
<evidence type="ECO:0000256" key="3">
    <source>
        <dbReference type="SAM" id="Phobius"/>
    </source>
</evidence>
<evidence type="ECO:0000259" key="4">
    <source>
        <dbReference type="SMART" id="SM00244"/>
    </source>
</evidence>
<sequence length="274" mass="30606">MDNRKYLPFILIGAVGLFVIISLSSSLFFKVEPAERAVAFYTLSGELDKDNIITPGWHIKAPWTSIYTYDVSESKVEESMDVLDKNGLSINVDVSVRFTPMKDKIGEIQENFKGNYINVLVIPEVRSSVRQVMGRYTAEEIYSTKRAEVETAIKTETETTLASSQNNVIMKALLIRSINLPAQIKQAIEMKLQQEQEALAYEFKLQKEQSEAERKRIAAEGEAQANKIVNSSLTPELLKMRGIEATQTLANSQNSKVVIIGNSKDGLPLILGDN</sequence>
<feature type="domain" description="Band 7" evidence="4">
    <location>
        <begin position="26"/>
        <end position="192"/>
    </location>
</feature>
<keyword evidence="3" id="KW-0812">Transmembrane</keyword>
<comment type="caution">
    <text evidence="5">The sequence shown here is derived from an EMBL/GenBank/DDBJ whole genome shotgun (WGS) entry which is preliminary data.</text>
</comment>
<dbReference type="InterPro" id="IPR001107">
    <property type="entry name" value="Band_7"/>
</dbReference>
<feature type="transmembrane region" description="Helical" evidence="3">
    <location>
        <begin position="6"/>
        <end position="29"/>
    </location>
</feature>
<dbReference type="SMART" id="SM00244">
    <property type="entry name" value="PHB"/>
    <property type="match status" value="1"/>
</dbReference>
<evidence type="ECO:0000313" key="5">
    <source>
        <dbReference type="EMBL" id="MCV9385691.1"/>
    </source>
</evidence>
<dbReference type="EMBL" id="JAOYOD010000001">
    <property type="protein sequence ID" value="MCV9385691.1"/>
    <property type="molecule type" value="Genomic_DNA"/>
</dbReference>
<keyword evidence="6" id="KW-1185">Reference proteome</keyword>